<keyword evidence="4" id="KW-1185">Reference proteome</keyword>
<gene>
    <name evidence="3" type="ORF">C1H46_042097</name>
</gene>
<name>A0A540KDR1_MALBA</name>
<dbReference type="InterPro" id="IPR054722">
    <property type="entry name" value="PolX-like_BBD"/>
</dbReference>
<dbReference type="Proteomes" id="UP000315295">
    <property type="component" value="Unassembled WGS sequence"/>
</dbReference>
<dbReference type="Gene3D" id="3.30.420.10">
    <property type="entry name" value="Ribonuclease H-like superfamily/Ribonuclease H"/>
    <property type="match status" value="1"/>
</dbReference>
<dbReference type="PANTHER" id="PTHR42648">
    <property type="entry name" value="TRANSPOSASE, PUTATIVE-RELATED"/>
    <property type="match status" value="1"/>
</dbReference>
<dbReference type="EMBL" id="VIEB01001415">
    <property type="protein sequence ID" value="TQD72365.1"/>
    <property type="molecule type" value="Genomic_DNA"/>
</dbReference>
<keyword evidence="1" id="KW-0645">Protease</keyword>
<dbReference type="GO" id="GO:0006508">
    <property type="term" value="P:proteolysis"/>
    <property type="evidence" value="ECO:0007669"/>
    <property type="project" value="UniProtKB-KW"/>
</dbReference>
<keyword evidence="1" id="KW-0378">Hydrolase</keyword>
<dbReference type="AlphaFoldDB" id="A0A540KDR1"/>
<proteinExistence type="predicted"/>
<sequence length="292" mass="32754">MAKSSGNTDEGLTVLLAHHDSSSQQDVWYLDSGASNHMCGKKEFFAELKDGAYGSVSLGDSSKLPVEGKGKIKIIQKDGREEYISDTYYIPGMKSNILSIGQLLQKGYIIHMENMLLTLRNAMRKLIARVRMSKNRMFPLNLNTKIGSCNIGVMEDESWKWHLRFGHLHFNGLKLLSSGGMVRGLPQIEATRQVCEGCVLGKQAQLSFPVGDTWRAKAPLQMVHTDICGPLDPMSYGGNRYFITFIDDFSRKTWVYFLKEKSAALKIFKEFKAFTEAESNHKLVAVRSDRGG</sequence>
<dbReference type="Pfam" id="PF13976">
    <property type="entry name" value="gag_pre-integrs"/>
    <property type="match status" value="1"/>
</dbReference>
<dbReference type="GO" id="GO:0015074">
    <property type="term" value="P:DNA integration"/>
    <property type="evidence" value="ECO:0007669"/>
    <property type="project" value="InterPro"/>
</dbReference>
<evidence type="ECO:0000313" key="4">
    <source>
        <dbReference type="Proteomes" id="UP000315295"/>
    </source>
</evidence>
<organism evidence="3 4">
    <name type="scientific">Malus baccata</name>
    <name type="common">Siberian crab apple</name>
    <name type="synonym">Pyrus baccata</name>
    <dbReference type="NCBI Taxonomy" id="106549"/>
    <lineage>
        <taxon>Eukaryota</taxon>
        <taxon>Viridiplantae</taxon>
        <taxon>Streptophyta</taxon>
        <taxon>Embryophyta</taxon>
        <taxon>Tracheophyta</taxon>
        <taxon>Spermatophyta</taxon>
        <taxon>Magnoliopsida</taxon>
        <taxon>eudicotyledons</taxon>
        <taxon>Gunneridae</taxon>
        <taxon>Pentapetalae</taxon>
        <taxon>rosids</taxon>
        <taxon>fabids</taxon>
        <taxon>Rosales</taxon>
        <taxon>Rosaceae</taxon>
        <taxon>Amygdaloideae</taxon>
        <taxon>Maleae</taxon>
        <taxon>Malus</taxon>
    </lineage>
</organism>
<dbReference type="STRING" id="106549.A0A540KDR1"/>
<comment type="caution">
    <text evidence="3">The sequence shown here is derived from an EMBL/GenBank/DDBJ whole genome shotgun (WGS) entry which is preliminary data.</text>
</comment>
<dbReference type="SUPFAM" id="SSF53098">
    <property type="entry name" value="Ribonuclease H-like"/>
    <property type="match status" value="1"/>
</dbReference>
<dbReference type="InterPro" id="IPR001584">
    <property type="entry name" value="Integrase_cat-core"/>
</dbReference>
<dbReference type="GO" id="GO:0003676">
    <property type="term" value="F:nucleic acid binding"/>
    <property type="evidence" value="ECO:0007669"/>
    <property type="project" value="InterPro"/>
</dbReference>
<accession>A0A540KDR1</accession>
<dbReference type="PROSITE" id="PS50994">
    <property type="entry name" value="INTEGRASE"/>
    <property type="match status" value="1"/>
</dbReference>
<evidence type="ECO:0000259" key="2">
    <source>
        <dbReference type="PROSITE" id="PS50994"/>
    </source>
</evidence>
<feature type="domain" description="Integrase catalytic" evidence="2">
    <location>
        <begin position="215"/>
        <end position="292"/>
    </location>
</feature>
<reference evidence="3 4" key="1">
    <citation type="journal article" date="2019" name="G3 (Bethesda)">
        <title>Sequencing of a Wild Apple (Malus baccata) Genome Unravels the Differences Between Cultivated and Wild Apple Species Regarding Disease Resistance and Cold Tolerance.</title>
        <authorList>
            <person name="Chen X."/>
        </authorList>
    </citation>
    <scope>NUCLEOTIDE SEQUENCE [LARGE SCALE GENOMIC DNA]</scope>
    <source>
        <strain evidence="4">cv. Shandingzi</strain>
        <tissue evidence="3">Leaves</tissue>
    </source>
</reference>
<dbReference type="GO" id="GO:0008233">
    <property type="term" value="F:peptidase activity"/>
    <property type="evidence" value="ECO:0007669"/>
    <property type="project" value="UniProtKB-KW"/>
</dbReference>
<dbReference type="InterPro" id="IPR012337">
    <property type="entry name" value="RNaseH-like_sf"/>
</dbReference>
<dbReference type="InterPro" id="IPR039537">
    <property type="entry name" value="Retrotran_Ty1/copia-like"/>
</dbReference>
<protein>
    <recommendedName>
        <fullName evidence="2">Integrase catalytic domain-containing protein</fullName>
    </recommendedName>
</protein>
<evidence type="ECO:0000256" key="1">
    <source>
        <dbReference type="ARBA" id="ARBA00022670"/>
    </source>
</evidence>
<dbReference type="InterPro" id="IPR036397">
    <property type="entry name" value="RNaseH_sf"/>
</dbReference>
<evidence type="ECO:0000313" key="3">
    <source>
        <dbReference type="EMBL" id="TQD72365.1"/>
    </source>
</evidence>
<dbReference type="Pfam" id="PF22936">
    <property type="entry name" value="Pol_BBD"/>
    <property type="match status" value="1"/>
</dbReference>
<dbReference type="InterPro" id="IPR025724">
    <property type="entry name" value="GAG-pre-integrase_dom"/>
</dbReference>
<dbReference type="PANTHER" id="PTHR42648:SF18">
    <property type="entry name" value="RETROTRANSPOSON, UNCLASSIFIED-LIKE PROTEIN"/>
    <property type="match status" value="1"/>
</dbReference>